<dbReference type="GO" id="GO:0015369">
    <property type="term" value="F:calcium:proton antiporter activity"/>
    <property type="evidence" value="ECO:0007669"/>
    <property type="project" value="TreeGrafter"/>
</dbReference>
<name>A0A5C3QPY6_9AGAR</name>
<proteinExistence type="inferred from homology"/>
<dbReference type="AlphaFoldDB" id="A0A5C3QPY6"/>
<evidence type="ECO:0000313" key="11">
    <source>
        <dbReference type="EMBL" id="TFL04045.1"/>
    </source>
</evidence>
<feature type="compositionally biased region" description="Polar residues" evidence="8">
    <location>
        <begin position="294"/>
        <end position="309"/>
    </location>
</feature>
<feature type="transmembrane region" description="Helical" evidence="9">
    <location>
        <begin position="74"/>
        <end position="93"/>
    </location>
</feature>
<evidence type="ECO:0000256" key="1">
    <source>
        <dbReference type="ARBA" id="ARBA00004127"/>
    </source>
</evidence>
<feature type="region of interest" description="Disordered" evidence="8">
    <location>
        <begin position="260"/>
        <end position="379"/>
    </location>
</feature>
<dbReference type="EMBL" id="ML178819">
    <property type="protein sequence ID" value="TFL04045.1"/>
    <property type="molecule type" value="Genomic_DNA"/>
</dbReference>
<feature type="compositionally biased region" description="Basic and acidic residues" evidence="8">
    <location>
        <begin position="311"/>
        <end position="321"/>
    </location>
</feature>
<evidence type="ECO:0000256" key="7">
    <source>
        <dbReference type="ARBA" id="ARBA00023136"/>
    </source>
</evidence>
<dbReference type="InterPro" id="IPR004837">
    <property type="entry name" value="NaCa_Exmemb"/>
</dbReference>
<organism evidence="11 12">
    <name type="scientific">Pterulicium gracile</name>
    <dbReference type="NCBI Taxonomy" id="1884261"/>
    <lineage>
        <taxon>Eukaryota</taxon>
        <taxon>Fungi</taxon>
        <taxon>Dikarya</taxon>
        <taxon>Basidiomycota</taxon>
        <taxon>Agaricomycotina</taxon>
        <taxon>Agaricomycetes</taxon>
        <taxon>Agaricomycetidae</taxon>
        <taxon>Agaricales</taxon>
        <taxon>Pleurotineae</taxon>
        <taxon>Pterulaceae</taxon>
        <taxon>Pterulicium</taxon>
    </lineage>
</organism>
<protein>
    <recommendedName>
        <fullName evidence="10">Sodium/calcium exchanger membrane region domain-containing protein</fullName>
    </recommendedName>
</protein>
<dbReference type="Pfam" id="PF01699">
    <property type="entry name" value="Na_Ca_ex"/>
    <property type="match status" value="2"/>
</dbReference>
<dbReference type="STRING" id="1884261.A0A5C3QPY6"/>
<comment type="similarity">
    <text evidence="2">Belongs to the Ca(2+):cation antiporter (CaCA) (TC 2.A.19) family.</text>
</comment>
<evidence type="ECO:0000313" key="12">
    <source>
        <dbReference type="Proteomes" id="UP000305067"/>
    </source>
</evidence>
<feature type="transmembrane region" description="Helical" evidence="9">
    <location>
        <begin position="448"/>
        <end position="467"/>
    </location>
</feature>
<evidence type="ECO:0000256" key="3">
    <source>
        <dbReference type="ARBA" id="ARBA00022448"/>
    </source>
</evidence>
<dbReference type="GO" id="GO:0006874">
    <property type="term" value="P:intracellular calcium ion homeostasis"/>
    <property type="evidence" value="ECO:0007669"/>
    <property type="project" value="TreeGrafter"/>
</dbReference>
<feature type="transmembrane region" description="Helical" evidence="9">
    <location>
        <begin position="50"/>
        <end position="68"/>
    </location>
</feature>
<sequence length="577" mass="62295">MEHTVPQRCHTDDFTSTSVIRMGWVEDSGAKLMCDIPTISNDAFTNNPKGLNVLLVLVPLSPVIGYTVSNSSKIVFALCVFALIPLVQLHDLGTRQLALRIGKNKAGLVNATMNVLQGNVVETVVAIIALRRCELRVVQTTLIGAILVRLLLVLGLCLFAGGLRFRAQDLNAMLLPAAYHFVFSGEENTEFQTRSILAMSRGVSIVLLLVYGAYLLFQLWSHEYLYQSPVTRSEPLGINLVPSVRLPALNKFPYHSMKGFKRRHPEKTGLDPTSLELGESSRPSAVAMTDRTDSSASDVTLISRTSSAAAETERSQSKFDIEQGQMSTISALSVGSGPTVRLLPDDGISSPRSTQGSSYSTASYSPRHTGPSDDSEWGKVPMQMQMSDSVSSVNSVQEHEAASTTSVPKLGCALNIALLVTVTVVVAFVADQLVESMDEISVHVDKTWIGLILLPSVSAIAECIVAVRASAKDQLRLSISVAVGSSIQTGLLVIPLMVLLGWAMSRPLSLLFDPFESIVLYIAVQTTSHVVSDGKGNWLQGLILVCFYSVIMITFWFYPDASESLSNSVAVCAPLAS</sequence>
<reference evidence="11 12" key="1">
    <citation type="journal article" date="2019" name="Nat. Ecol. Evol.">
        <title>Megaphylogeny resolves global patterns of mushroom evolution.</title>
        <authorList>
            <person name="Varga T."/>
            <person name="Krizsan K."/>
            <person name="Foldi C."/>
            <person name="Dima B."/>
            <person name="Sanchez-Garcia M."/>
            <person name="Sanchez-Ramirez S."/>
            <person name="Szollosi G.J."/>
            <person name="Szarkandi J.G."/>
            <person name="Papp V."/>
            <person name="Albert L."/>
            <person name="Andreopoulos W."/>
            <person name="Angelini C."/>
            <person name="Antonin V."/>
            <person name="Barry K.W."/>
            <person name="Bougher N.L."/>
            <person name="Buchanan P."/>
            <person name="Buyck B."/>
            <person name="Bense V."/>
            <person name="Catcheside P."/>
            <person name="Chovatia M."/>
            <person name="Cooper J."/>
            <person name="Damon W."/>
            <person name="Desjardin D."/>
            <person name="Finy P."/>
            <person name="Geml J."/>
            <person name="Haridas S."/>
            <person name="Hughes K."/>
            <person name="Justo A."/>
            <person name="Karasinski D."/>
            <person name="Kautmanova I."/>
            <person name="Kiss B."/>
            <person name="Kocsube S."/>
            <person name="Kotiranta H."/>
            <person name="LaButti K.M."/>
            <person name="Lechner B.E."/>
            <person name="Liimatainen K."/>
            <person name="Lipzen A."/>
            <person name="Lukacs Z."/>
            <person name="Mihaltcheva S."/>
            <person name="Morgado L.N."/>
            <person name="Niskanen T."/>
            <person name="Noordeloos M.E."/>
            <person name="Ohm R.A."/>
            <person name="Ortiz-Santana B."/>
            <person name="Ovrebo C."/>
            <person name="Racz N."/>
            <person name="Riley R."/>
            <person name="Savchenko A."/>
            <person name="Shiryaev A."/>
            <person name="Soop K."/>
            <person name="Spirin V."/>
            <person name="Szebenyi C."/>
            <person name="Tomsovsky M."/>
            <person name="Tulloss R.E."/>
            <person name="Uehling J."/>
            <person name="Grigoriev I.V."/>
            <person name="Vagvolgyi C."/>
            <person name="Papp T."/>
            <person name="Martin F.M."/>
            <person name="Miettinen O."/>
            <person name="Hibbett D.S."/>
            <person name="Nagy L.G."/>
        </authorList>
    </citation>
    <scope>NUCLEOTIDE SEQUENCE [LARGE SCALE GENOMIC DNA]</scope>
    <source>
        <strain evidence="11 12">CBS 309.79</strain>
    </source>
</reference>
<dbReference type="Proteomes" id="UP000305067">
    <property type="component" value="Unassembled WGS sequence"/>
</dbReference>
<feature type="domain" description="Sodium/calcium exchanger membrane region" evidence="10">
    <location>
        <begin position="416"/>
        <end position="556"/>
    </location>
</feature>
<evidence type="ECO:0000256" key="4">
    <source>
        <dbReference type="ARBA" id="ARBA00022692"/>
    </source>
</evidence>
<dbReference type="PANTHER" id="PTHR31503">
    <property type="entry name" value="VACUOLAR CALCIUM ION TRANSPORTER"/>
    <property type="match status" value="1"/>
</dbReference>
<dbReference type="GO" id="GO:0000329">
    <property type="term" value="C:fungal-type vacuole membrane"/>
    <property type="evidence" value="ECO:0007669"/>
    <property type="project" value="TreeGrafter"/>
</dbReference>
<keyword evidence="4 9" id="KW-0812">Transmembrane</keyword>
<dbReference type="GO" id="GO:0012505">
    <property type="term" value="C:endomembrane system"/>
    <property type="evidence" value="ECO:0007669"/>
    <property type="project" value="UniProtKB-SubCell"/>
</dbReference>
<accession>A0A5C3QPY6</accession>
<keyword evidence="12" id="KW-1185">Reference proteome</keyword>
<evidence type="ECO:0000256" key="6">
    <source>
        <dbReference type="ARBA" id="ARBA00023065"/>
    </source>
</evidence>
<comment type="subcellular location">
    <subcellularLocation>
        <location evidence="1">Endomembrane system</location>
        <topology evidence="1">Multi-pass membrane protein</topology>
    </subcellularLocation>
</comment>
<dbReference type="InterPro" id="IPR044880">
    <property type="entry name" value="NCX_ion-bd_dom_sf"/>
</dbReference>
<keyword evidence="7 9" id="KW-0472">Membrane</keyword>
<evidence type="ECO:0000259" key="10">
    <source>
        <dbReference type="Pfam" id="PF01699"/>
    </source>
</evidence>
<keyword evidence="5 9" id="KW-1133">Transmembrane helix</keyword>
<evidence type="ECO:0000256" key="2">
    <source>
        <dbReference type="ARBA" id="ARBA00008170"/>
    </source>
</evidence>
<feature type="transmembrane region" description="Helical" evidence="9">
    <location>
        <begin position="196"/>
        <end position="217"/>
    </location>
</feature>
<evidence type="ECO:0000256" key="9">
    <source>
        <dbReference type="SAM" id="Phobius"/>
    </source>
</evidence>
<keyword evidence="3" id="KW-0813">Transport</keyword>
<feature type="transmembrane region" description="Helical" evidence="9">
    <location>
        <begin position="479"/>
        <end position="504"/>
    </location>
</feature>
<evidence type="ECO:0000256" key="8">
    <source>
        <dbReference type="SAM" id="MobiDB-lite"/>
    </source>
</evidence>
<feature type="domain" description="Sodium/calcium exchanger membrane region" evidence="10">
    <location>
        <begin position="74"/>
        <end position="220"/>
    </location>
</feature>
<dbReference type="InterPro" id="IPR004713">
    <property type="entry name" value="CaH_exchang"/>
</dbReference>
<evidence type="ECO:0000256" key="5">
    <source>
        <dbReference type="ARBA" id="ARBA00022989"/>
    </source>
</evidence>
<feature type="compositionally biased region" description="Polar residues" evidence="8">
    <location>
        <begin position="350"/>
        <end position="366"/>
    </location>
</feature>
<keyword evidence="6" id="KW-0406">Ion transport</keyword>
<dbReference type="Gene3D" id="1.20.1420.30">
    <property type="entry name" value="NCX, central ion-binding region"/>
    <property type="match status" value="2"/>
</dbReference>
<feature type="transmembrane region" description="Helical" evidence="9">
    <location>
        <begin position="538"/>
        <end position="558"/>
    </location>
</feature>
<dbReference type="PANTHER" id="PTHR31503:SF20">
    <property type="entry name" value="CA(2+)_H(+) EXCHANGER, PUTATIVE (EUROFUNG)-RELATED"/>
    <property type="match status" value="1"/>
</dbReference>
<gene>
    <name evidence="11" type="ORF">BDV98DRAFT_590920</name>
</gene>
<feature type="compositionally biased region" description="Polar residues" evidence="8">
    <location>
        <begin position="324"/>
        <end position="333"/>
    </location>
</feature>
<feature type="transmembrane region" description="Helical" evidence="9">
    <location>
        <begin position="410"/>
        <end position="428"/>
    </location>
</feature>
<feature type="transmembrane region" description="Helical" evidence="9">
    <location>
        <begin position="141"/>
        <end position="163"/>
    </location>
</feature>
<dbReference type="OrthoDB" id="1699231at2759"/>